<sequence>MWISGAATLAAAEAFLRAAAAEVSADGDGGGAAAGGAGRDHPVVQAAAAAAASAGAAAAATGGTAGRLAATLPLGGIAELLTNVELLAAPITNPDGYAHTAEDRLWRKNRNPNGGAGDDGAAPDCVGVDLNRNWGTDWGGLYQAPIDPCAGEYIGAGPFSEPEVAALRALVLATTPAVHLDVHAFGQLLLGPWSYTDEPPPGLPISDPFWRHVAAVVTAARGAVYQYGKGSDRLYLASGIFPDWTYSVGAMSATFEMRPATGEGGEDGFHLRPSAIRPAAEEATGAVLVALRYAAGVRGAFLSGGWSAAVVGAGGGRGRSRRRWQSWKRRCWRPPGESPLGEKPERGTASRRACGPR</sequence>
<proteinExistence type="predicted"/>
<dbReference type="EMBL" id="CM020620">
    <property type="protein sequence ID" value="KAK1867884.1"/>
    <property type="molecule type" value="Genomic_DNA"/>
</dbReference>
<dbReference type="Proteomes" id="UP000798662">
    <property type="component" value="Chromosome 3"/>
</dbReference>
<organism evidence="1 2">
    <name type="scientific">Pyropia yezoensis</name>
    <name type="common">Susabi-nori</name>
    <name type="synonym">Porphyra yezoensis</name>
    <dbReference type="NCBI Taxonomy" id="2788"/>
    <lineage>
        <taxon>Eukaryota</taxon>
        <taxon>Rhodophyta</taxon>
        <taxon>Bangiophyceae</taxon>
        <taxon>Bangiales</taxon>
        <taxon>Bangiaceae</taxon>
        <taxon>Pyropia</taxon>
    </lineage>
</organism>
<evidence type="ECO:0000313" key="2">
    <source>
        <dbReference type="Proteomes" id="UP000798662"/>
    </source>
</evidence>
<comment type="caution">
    <text evidence="1">The sequence shown here is derived from an EMBL/GenBank/DDBJ whole genome shotgun (WGS) entry which is preliminary data.</text>
</comment>
<evidence type="ECO:0000313" key="1">
    <source>
        <dbReference type="EMBL" id="KAK1867884.1"/>
    </source>
</evidence>
<accession>A0ACC3CCL1</accession>
<reference evidence="1" key="1">
    <citation type="submission" date="2019-11" db="EMBL/GenBank/DDBJ databases">
        <title>Nori genome reveals adaptations in red seaweeds to the harsh intertidal environment.</title>
        <authorList>
            <person name="Wang D."/>
            <person name="Mao Y."/>
        </authorList>
    </citation>
    <scope>NUCLEOTIDE SEQUENCE</scope>
    <source>
        <tissue evidence="1">Gametophyte</tissue>
    </source>
</reference>
<gene>
    <name evidence="1" type="ORF">I4F81_010381</name>
</gene>
<keyword evidence="2" id="KW-1185">Reference proteome</keyword>
<name>A0ACC3CCL1_PYRYE</name>
<protein>
    <submittedName>
        <fullName evidence="1">Uncharacterized protein</fullName>
    </submittedName>
</protein>